<sequence length="271" mass="31739">MSSLPRYMTSDVTMVVTSCRRFDLLEKTLRSFFTFNNYPLKEVIVIEDSDDEGVFKVAEMFPDQPIRVIFNKVNIGQSRSIDKAYAEVETPYIFHVEDDWEFTSPNVIASLKEVLVAEPETLLALARAETDMQGYVRSIRTRTRNGVSYKRLFPELHFMWYTFTFNPSLKRTEDYRHITGGYSAIGNEYALNQYYKAQGRTMCWVLGQDVRHIGGHGRSNYGKRKNAFVSRRNWSKWSQSAQRKFWHGLRKLGIDTELPQRWLTLRRKVAS</sequence>
<evidence type="ECO:0000313" key="3">
    <source>
        <dbReference type="Proteomes" id="UP001241472"/>
    </source>
</evidence>
<keyword evidence="3" id="KW-1185">Reference proteome</keyword>
<dbReference type="InterPro" id="IPR001173">
    <property type="entry name" value="Glyco_trans_2-like"/>
</dbReference>
<evidence type="ECO:0000259" key="1">
    <source>
        <dbReference type="Pfam" id="PF00535"/>
    </source>
</evidence>
<gene>
    <name evidence="2" type="ORF">J2T09_003775</name>
</gene>
<comment type="caution">
    <text evidence="2">The sequence shown here is derived from an EMBL/GenBank/DDBJ whole genome shotgun (WGS) entry which is preliminary data.</text>
</comment>
<evidence type="ECO:0000313" key="2">
    <source>
        <dbReference type="EMBL" id="MDP9839003.1"/>
    </source>
</evidence>
<dbReference type="SUPFAM" id="SSF53448">
    <property type="entry name" value="Nucleotide-diphospho-sugar transferases"/>
    <property type="match status" value="1"/>
</dbReference>
<accession>A0ABT9PWZ4</accession>
<dbReference type="Proteomes" id="UP001241472">
    <property type="component" value="Unassembled WGS sequence"/>
</dbReference>
<dbReference type="InterPro" id="IPR029044">
    <property type="entry name" value="Nucleotide-diphossugar_trans"/>
</dbReference>
<reference evidence="2 3" key="1">
    <citation type="submission" date="2023-07" db="EMBL/GenBank/DDBJ databases">
        <title>Sorghum-associated microbial communities from plants grown in Nebraska, USA.</title>
        <authorList>
            <person name="Schachtman D."/>
        </authorList>
    </citation>
    <scope>NUCLEOTIDE SEQUENCE [LARGE SCALE GENOMIC DNA]</scope>
    <source>
        <strain evidence="2 3">DS1307</strain>
    </source>
</reference>
<protein>
    <recommendedName>
        <fullName evidence="1">Glycosyltransferase 2-like domain-containing protein</fullName>
    </recommendedName>
</protein>
<name>A0ABT9PWZ4_9HYPH</name>
<organism evidence="2 3">
    <name type="scientific">Neorhizobium huautlense</name>
    <dbReference type="NCBI Taxonomy" id="67774"/>
    <lineage>
        <taxon>Bacteria</taxon>
        <taxon>Pseudomonadati</taxon>
        <taxon>Pseudomonadota</taxon>
        <taxon>Alphaproteobacteria</taxon>
        <taxon>Hyphomicrobiales</taxon>
        <taxon>Rhizobiaceae</taxon>
        <taxon>Rhizobium/Agrobacterium group</taxon>
        <taxon>Neorhizobium</taxon>
    </lineage>
</organism>
<proteinExistence type="predicted"/>
<feature type="domain" description="Glycosyltransferase 2-like" evidence="1">
    <location>
        <begin position="15"/>
        <end position="160"/>
    </location>
</feature>
<dbReference type="Gene3D" id="3.90.550.10">
    <property type="entry name" value="Spore Coat Polysaccharide Biosynthesis Protein SpsA, Chain A"/>
    <property type="match status" value="1"/>
</dbReference>
<dbReference type="EMBL" id="JAUSRF010000012">
    <property type="protein sequence ID" value="MDP9839003.1"/>
    <property type="molecule type" value="Genomic_DNA"/>
</dbReference>
<dbReference type="RefSeq" id="WP_306837397.1">
    <property type="nucleotide sequence ID" value="NZ_JAUSRF010000012.1"/>
</dbReference>
<dbReference type="Pfam" id="PF00535">
    <property type="entry name" value="Glycos_transf_2"/>
    <property type="match status" value="1"/>
</dbReference>